<protein>
    <submittedName>
        <fullName evidence="1">Uncharacterized protein</fullName>
    </submittedName>
</protein>
<dbReference type="AlphaFoldDB" id="A0A9Q4QWB7"/>
<dbReference type="EMBL" id="WKMO01000015">
    <property type="protein sequence ID" value="MSB74663.1"/>
    <property type="molecule type" value="Genomic_DNA"/>
</dbReference>
<gene>
    <name evidence="1" type="ORF">GKD70_15475</name>
</gene>
<proteinExistence type="predicted"/>
<sequence length="233" mass="26895">MRFDEVIEKLYSSDDELICEVLNEGLHVSQCVDADYAVCTGFQCKTHKGTLFDVRYLVAQQRVCYMKWSSPESRPVIGSPCKYDPELRLNNDFFYYDSGFSVLEEPIWYASYDIESNQFNQAKVKDVNQDEDKHIASVILDGDVNVSSFLVHGNQIEIESYPLVCKYVPVLYKSDKFSPYSYRANRRTFYEGIDTSWDNYGTSCEKYNGYNGWSDDLIDDVFGGIPEATWNVD</sequence>
<evidence type="ECO:0000313" key="1">
    <source>
        <dbReference type="EMBL" id="MSB74663.1"/>
    </source>
</evidence>
<dbReference type="RefSeq" id="WP_005853850.1">
    <property type="nucleotide sequence ID" value="NZ_BQOC01000001.1"/>
</dbReference>
<evidence type="ECO:0000313" key="2">
    <source>
        <dbReference type="Proteomes" id="UP000441609"/>
    </source>
</evidence>
<dbReference type="Proteomes" id="UP000441609">
    <property type="component" value="Unassembled WGS sequence"/>
</dbReference>
<reference evidence="1 2" key="1">
    <citation type="journal article" date="2019" name="Nat. Med.">
        <title>A library of human gut bacterial isolates paired with longitudinal multiomics data enables mechanistic microbiome research.</title>
        <authorList>
            <person name="Poyet M."/>
            <person name="Groussin M."/>
            <person name="Gibbons S.M."/>
            <person name="Avila-Pacheco J."/>
            <person name="Jiang X."/>
            <person name="Kearney S.M."/>
            <person name="Perrotta A.R."/>
            <person name="Berdy B."/>
            <person name="Zhao S."/>
            <person name="Lieberman T.D."/>
            <person name="Swanson P.K."/>
            <person name="Smith M."/>
            <person name="Roesemann S."/>
            <person name="Alexander J.E."/>
            <person name="Rich S.A."/>
            <person name="Livny J."/>
            <person name="Vlamakis H."/>
            <person name="Clish C."/>
            <person name="Bullock K."/>
            <person name="Deik A."/>
            <person name="Scott J."/>
            <person name="Pierce K.A."/>
            <person name="Xavier R.J."/>
            <person name="Alm E.J."/>
        </authorList>
    </citation>
    <scope>NUCLEOTIDE SEQUENCE [LARGE SCALE GENOMIC DNA]</scope>
    <source>
        <strain evidence="1 2">BIOML-A20</strain>
    </source>
</reference>
<comment type="caution">
    <text evidence="1">The sequence shown here is derived from an EMBL/GenBank/DDBJ whole genome shotgun (WGS) entry which is preliminary data.</text>
</comment>
<name>A0A9Q4QWB7_PARDI</name>
<dbReference type="OrthoDB" id="1083265at2"/>
<accession>A0A9Q4QWB7</accession>
<organism evidence="1 2">
    <name type="scientific">Parabacteroides distasonis</name>
    <dbReference type="NCBI Taxonomy" id="823"/>
    <lineage>
        <taxon>Bacteria</taxon>
        <taxon>Pseudomonadati</taxon>
        <taxon>Bacteroidota</taxon>
        <taxon>Bacteroidia</taxon>
        <taxon>Bacteroidales</taxon>
        <taxon>Tannerellaceae</taxon>
        <taxon>Parabacteroides</taxon>
    </lineage>
</organism>